<evidence type="ECO:0008006" key="3">
    <source>
        <dbReference type="Google" id="ProtNLM"/>
    </source>
</evidence>
<sequence length="212" mass="23239">MNIQWYGLSCVKLFTDSASIVIDPFDKSVGLKVPRLAADVVASYHNSAPHNNIAEVKGTNSDKPFVINNPGEYEVNTIFVYGIGIHNGNKELENIIYRVELDGLSVTHLGTLNHDLENGQLERIEGSDILLVPVGGASVLNASQAAKVVNHIEPRIVIPIYYKTKGLKAKLDPVDDFVKEIGVKPSEPMNKLKINKKDLPAETMEVILLNNA</sequence>
<dbReference type="PANTHER" id="PTHR39189">
    <property type="entry name" value="UPF0173 METAL-DEPENDENT HYDROLASE YTKL"/>
    <property type="match status" value="1"/>
</dbReference>
<gene>
    <name evidence="1" type="ORF">COT81_01790</name>
</gene>
<proteinExistence type="predicted"/>
<comment type="caution">
    <text evidence="1">The sequence shown here is derived from an EMBL/GenBank/DDBJ whole genome shotgun (WGS) entry which is preliminary data.</text>
</comment>
<organism evidence="1 2">
    <name type="scientific">Candidatus Buchananbacteria bacterium CG10_big_fil_rev_8_21_14_0_10_42_9</name>
    <dbReference type="NCBI Taxonomy" id="1974526"/>
    <lineage>
        <taxon>Bacteria</taxon>
        <taxon>Candidatus Buchananiibacteriota</taxon>
    </lineage>
</organism>
<protein>
    <recommendedName>
        <fullName evidence="3">Lactamase</fullName>
    </recommendedName>
</protein>
<evidence type="ECO:0000313" key="1">
    <source>
        <dbReference type="EMBL" id="PIS05315.1"/>
    </source>
</evidence>
<dbReference type="Gene3D" id="3.60.15.10">
    <property type="entry name" value="Ribonuclease Z/Hydroxyacylglutathione hydrolase-like"/>
    <property type="match status" value="1"/>
</dbReference>
<dbReference type="PANTHER" id="PTHR39189:SF1">
    <property type="entry name" value="UPF0173 METAL-DEPENDENT HYDROLASE YTKL"/>
    <property type="match status" value="1"/>
</dbReference>
<accession>A0A2H0W1R5</accession>
<evidence type="ECO:0000313" key="2">
    <source>
        <dbReference type="Proteomes" id="UP000230935"/>
    </source>
</evidence>
<dbReference type="InterPro" id="IPR036866">
    <property type="entry name" value="RibonucZ/Hydroxyglut_hydro"/>
</dbReference>
<dbReference type="SUPFAM" id="SSF56281">
    <property type="entry name" value="Metallo-hydrolase/oxidoreductase"/>
    <property type="match status" value="1"/>
</dbReference>
<dbReference type="Pfam" id="PF13483">
    <property type="entry name" value="Lactamase_B_3"/>
    <property type="match status" value="1"/>
</dbReference>
<dbReference type="EMBL" id="PEZZ01000011">
    <property type="protein sequence ID" value="PIS05315.1"/>
    <property type="molecule type" value="Genomic_DNA"/>
</dbReference>
<reference evidence="2" key="1">
    <citation type="submission" date="2017-09" db="EMBL/GenBank/DDBJ databases">
        <title>Depth-based differentiation of microbial function through sediment-hosted aquifers and enrichment of novel symbionts in the deep terrestrial subsurface.</title>
        <authorList>
            <person name="Probst A.J."/>
            <person name="Ladd B."/>
            <person name="Jarett J.K."/>
            <person name="Geller-Mcgrath D.E."/>
            <person name="Sieber C.M.K."/>
            <person name="Emerson J.B."/>
            <person name="Anantharaman K."/>
            <person name="Thomas B.C."/>
            <person name="Malmstrom R."/>
            <person name="Stieglmeier M."/>
            <person name="Klingl A."/>
            <person name="Woyke T."/>
            <person name="Ryan C.M."/>
            <person name="Banfield J.F."/>
        </authorList>
    </citation>
    <scope>NUCLEOTIDE SEQUENCE [LARGE SCALE GENOMIC DNA]</scope>
</reference>
<dbReference type="AlphaFoldDB" id="A0A2H0W1R5"/>
<dbReference type="Proteomes" id="UP000230935">
    <property type="component" value="Unassembled WGS sequence"/>
</dbReference>
<name>A0A2H0W1R5_9BACT</name>